<dbReference type="Proteomes" id="UP000559256">
    <property type="component" value="Unassembled WGS sequence"/>
</dbReference>
<organism evidence="1 2">
    <name type="scientific">Tetrapyrgos nigripes</name>
    <dbReference type="NCBI Taxonomy" id="182062"/>
    <lineage>
        <taxon>Eukaryota</taxon>
        <taxon>Fungi</taxon>
        <taxon>Dikarya</taxon>
        <taxon>Basidiomycota</taxon>
        <taxon>Agaricomycotina</taxon>
        <taxon>Agaricomycetes</taxon>
        <taxon>Agaricomycetidae</taxon>
        <taxon>Agaricales</taxon>
        <taxon>Marasmiineae</taxon>
        <taxon>Marasmiaceae</taxon>
        <taxon>Tetrapyrgos</taxon>
    </lineage>
</organism>
<sequence>MPRVGCGQTTQPWHVYAEEPRPIPFSSCSPDVTSGHKSPLTLFYLFDNSLDDSMLDMDLFSSNCKVIAQSSDIINRLLTYIYTKLPRRAEGTLHGLQACRVAGGAPTDNCHLQFFTHETSRSLAWSLKVLTNTRTFGKLMDHAAEHYRVSQVPTSDHVQRFRPVWTWSHNSLTSWRCCPLSPAKCPQDRYSDTTQMSLRYSASGSNSFPVALSEPLELCYITSFAS</sequence>
<reference evidence="1 2" key="1">
    <citation type="journal article" date="2020" name="ISME J.">
        <title>Uncovering the hidden diversity of litter-decomposition mechanisms in mushroom-forming fungi.</title>
        <authorList>
            <person name="Floudas D."/>
            <person name="Bentzer J."/>
            <person name="Ahren D."/>
            <person name="Johansson T."/>
            <person name="Persson P."/>
            <person name="Tunlid A."/>
        </authorList>
    </citation>
    <scope>NUCLEOTIDE SEQUENCE [LARGE SCALE GENOMIC DNA]</scope>
    <source>
        <strain evidence="1 2">CBS 291.85</strain>
    </source>
</reference>
<proteinExistence type="predicted"/>
<comment type="caution">
    <text evidence="1">The sequence shown here is derived from an EMBL/GenBank/DDBJ whole genome shotgun (WGS) entry which is preliminary data.</text>
</comment>
<accession>A0A8H5LKD2</accession>
<dbReference type="AlphaFoldDB" id="A0A8H5LKD2"/>
<evidence type="ECO:0000313" key="2">
    <source>
        <dbReference type="Proteomes" id="UP000559256"/>
    </source>
</evidence>
<evidence type="ECO:0000313" key="1">
    <source>
        <dbReference type="EMBL" id="KAF5360293.1"/>
    </source>
</evidence>
<gene>
    <name evidence="1" type="ORF">D9758_009163</name>
</gene>
<name>A0A8H5LKD2_9AGAR</name>
<dbReference type="EMBL" id="JAACJM010000043">
    <property type="protein sequence ID" value="KAF5360293.1"/>
    <property type="molecule type" value="Genomic_DNA"/>
</dbReference>
<keyword evidence="2" id="KW-1185">Reference proteome</keyword>
<protein>
    <submittedName>
        <fullName evidence="1">Uncharacterized protein</fullName>
    </submittedName>
</protein>